<evidence type="ECO:0000313" key="5">
    <source>
        <dbReference type="EMBL" id="GKV21228.1"/>
    </source>
</evidence>
<feature type="chain" id="PRO_5043955219" description="Phospholipase D C-terminal domain-containing protein" evidence="3">
    <location>
        <begin position="18"/>
        <end position="103"/>
    </location>
</feature>
<organism evidence="5 6">
    <name type="scientific">Rubroshorea leprosula</name>
    <dbReference type="NCBI Taxonomy" id="152421"/>
    <lineage>
        <taxon>Eukaryota</taxon>
        <taxon>Viridiplantae</taxon>
        <taxon>Streptophyta</taxon>
        <taxon>Embryophyta</taxon>
        <taxon>Tracheophyta</taxon>
        <taxon>Spermatophyta</taxon>
        <taxon>Magnoliopsida</taxon>
        <taxon>eudicotyledons</taxon>
        <taxon>Gunneridae</taxon>
        <taxon>Pentapetalae</taxon>
        <taxon>rosids</taxon>
        <taxon>malvids</taxon>
        <taxon>Malvales</taxon>
        <taxon>Dipterocarpaceae</taxon>
        <taxon>Rubroshorea</taxon>
    </lineage>
</organism>
<dbReference type="GO" id="GO:0009395">
    <property type="term" value="P:phospholipid catabolic process"/>
    <property type="evidence" value="ECO:0007669"/>
    <property type="project" value="TreeGrafter"/>
</dbReference>
<feature type="signal peptide" evidence="3">
    <location>
        <begin position="1"/>
        <end position="17"/>
    </location>
</feature>
<dbReference type="PANTHER" id="PTHR18896">
    <property type="entry name" value="PHOSPHOLIPASE D"/>
    <property type="match status" value="1"/>
</dbReference>
<evidence type="ECO:0000313" key="6">
    <source>
        <dbReference type="Proteomes" id="UP001054252"/>
    </source>
</evidence>
<dbReference type="Pfam" id="PF12357">
    <property type="entry name" value="PLD_C"/>
    <property type="match status" value="1"/>
</dbReference>
<reference evidence="5 6" key="1">
    <citation type="journal article" date="2021" name="Commun. Biol.">
        <title>The genome of Shorea leprosula (Dipterocarpaceae) highlights the ecological relevance of drought in aseasonal tropical rainforests.</title>
        <authorList>
            <person name="Ng K.K.S."/>
            <person name="Kobayashi M.J."/>
            <person name="Fawcett J.A."/>
            <person name="Hatakeyama M."/>
            <person name="Paape T."/>
            <person name="Ng C.H."/>
            <person name="Ang C.C."/>
            <person name="Tnah L.H."/>
            <person name="Lee C.T."/>
            <person name="Nishiyama T."/>
            <person name="Sese J."/>
            <person name="O'Brien M.J."/>
            <person name="Copetti D."/>
            <person name="Mohd Noor M.I."/>
            <person name="Ong R.C."/>
            <person name="Putra M."/>
            <person name="Sireger I.Z."/>
            <person name="Indrioko S."/>
            <person name="Kosugi Y."/>
            <person name="Izuno A."/>
            <person name="Isagi Y."/>
            <person name="Lee S.L."/>
            <person name="Shimizu K.K."/>
        </authorList>
    </citation>
    <scope>NUCLEOTIDE SEQUENCE [LARGE SCALE GENOMIC DNA]</scope>
    <source>
        <strain evidence="5">214</strain>
    </source>
</reference>
<gene>
    <name evidence="5" type="ORF">SLEP1_g31225</name>
</gene>
<dbReference type="PANTHER" id="PTHR18896:SF153">
    <property type="entry name" value="PHOSPHOLIPASE D"/>
    <property type="match status" value="1"/>
</dbReference>
<comment type="caution">
    <text evidence="5">The sequence shown here is derived from an EMBL/GenBank/DDBJ whole genome shotgun (WGS) entry which is preliminary data.</text>
</comment>
<proteinExistence type="predicted"/>
<keyword evidence="1" id="KW-0677">Repeat</keyword>
<evidence type="ECO:0000256" key="3">
    <source>
        <dbReference type="SAM" id="SignalP"/>
    </source>
</evidence>
<sequence>MLVDAGLWLSNVSLGLASFGCLEDAFYSPGSVECVQLVNKMVKLNWKAFVGEDFREMNGHLMRYPVKVSKNGKVSALPMYETFPDVGGKILGVPTTLPDALTT</sequence>
<protein>
    <recommendedName>
        <fullName evidence="4">Phospholipase D C-terminal domain-containing protein</fullName>
    </recommendedName>
</protein>
<dbReference type="InterPro" id="IPR015679">
    <property type="entry name" value="PLipase_D_fam"/>
</dbReference>
<dbReference type="GO" id="GO:0004630">
    <property type="term" value="F:phospholipase D activity"/>
    <property type="evidence" value="ECO:0007669"/>
    <property type="project" value="TreeGrafter"/>
</dbReference>
<feature type="domain" description="Phospholipase D C-terminal" evidence="4">
    <location>
        <begin position="23"/>
        <end position="92"/>
    </location>
</feature>
<accession>A0AAV5KA73</accession>
<keyword evidence="3" id="KW-0732">Signal</keyword>
<dbReference type="EMBL" id="BPVZ01000056">
    <property type="protein sequence ID" value="GKV21228.1"/>
    <property type="molecule type" value="Genomic_DNA"/>
</dbReference>
<name>A0AAV5KA73_9ROSI</name>
<dbReference type="AlphaFoldDB" id="A0AAV5KA73"/>
<keyword evidence="2" id="KW-0443">Lipid metabolism</keyword>
<evidence type="ECO:0000256" key="1">
    <source>
        <dbReference type="ARBA" id="ARBA00022737"/>
    </source>
</evidence>
<evidence type="ECO:0000256" key="2">
    <source>
        <dbReference type="ARBA" id="ARBA00023098"/>
    </source>
</evidence>
<dbReference type="InterPro" id="IPR024632">
    <property type="entry name" value="PLipase_D_C"/>
</dbReference>
<evidence type="ECO:0000259" key="4">
    <source>
        <dbReference type="Pfam" id="PF12357"/>
    </source>
</evidence>
<dbReference type="Proteomes" id="UP001054252">
    <property type="component" value="Unassembled WGS sequence"/>
</dbReference>
<dbReference type="GO" id="GO:0005886">
    <property type="term" value="C:plasma membrane"/>
    <property type="evidence" value="ECO:0007669"/>
    <property type="project" value="TreeGrafter"/>
</dbReference>
<keyword evidence="6" id="KW-1185">Reference proteome</keyword>